<protein>
    <recommendedName>
        <fullName evidence="11">NADH dehydrogenase [ubiquinone] 1 alpha subcomplex subunit 13</fullName>
    </recommendedName>
</protein>
<proteinExistence type="inferred from homology"/>
<evidence type="ECO:0000256" key="9">
    <source>
        <dbReference type="ARBA" id="ARBA00023128"/>
    </source>
</evidence>
<dbReference type="PANTHER" id="PTHR12966">
    <property type="entry name" value="NADH DEHYDROGENASE UBIQUINONE 1 ALPHA SUBCOMPLEX SUBUNIT 13"/>
    <property type="match status" value="1"/>
</dbReference>
<keyword evidence="8 11" id="KW-1133">Transmembrane helix</keyword>
<evidence type="ECO:0000256" key="3">
    <source>
        <dbReference type="ARBA" id="ARBA00022448"/>
    </source>
</evidence>
<dbReference type="EMBL" id="JADGJW010000032">
    <property type="protein sequence ID" value="KAJ3226634.1"/>
    <property type="molecule type" value="Genomic_DNA"/>
</dbReference>
<evidence type="ECO:0000256" key="5">
    <source>
        <dbReference type="ARBA" id="ARBA00022692"/>
    </source>
</evidence>
<keyword evidence="6 11" id="KW-0999">Mitochondrion inner membrane</keyword>
<dbReference type="InterPro" id="IPR009346">
    <property type="entry name" value="GRIM-19"/>
</dbReference>
<evidence type="ECO:0000256" key="10">
    <source>
        <dbReference type="ARBA" id="ARBA00023136"/>
    </source>
</evidence>
<evidence type="ECO:0000256" key="1">
    <source>
        <dbReference type="ARBA" id="ARBA00004298"/>
    </source>
</evidence>
<evidence type="ECO:0000256" key="2">
    <source>
        <dbReference type="ARBA" id="ARBA00007312"/>
    </source>
</evidence>
<evidence type="ECO:0000256" key="7">
    <source>
        <dbReference type="ARBA" id="ARBA00022982"/>
    </source>
</evidence>
<evidence type="ECO:0000313" key="12">
    <source>
        <dbReference type="EMBL" id="KAJ3226634.1"/>
    </source>
</evidence>
<sequence>MPSYSQDLPPEGGFPTSIRYQRYIPKRGPSGFTLFVASFAIMGYGWYWVLESNNERRELSREKAWARIHLVPLLQAETDRDIVRRLEAAKKREQVIIDNQAPTVKEQRNFQALDLKAKTPGVGRYGGYDPKQAQPVYHTDRYVAPTFLLLPKEKIMNSQWWRGSKLFLKNPAYHERDDFSSKLEEKNF</sequence>
<dbReference type="Pfam" id="PF06212">
    <property type="entry name" value="GRIM-19"/>
    <property type="match status" value="1"/>
</dbReference>
<evidence type="ECO:0000256" key="8">
    <source>
        <dbReference type="ARBA" id="ARBA00022989"/>
    </source>
</evidence>
<keyword evidence="3 11" id="KW-0813">Transport</keyword>
<comment type="similarity">
    <text evidence="2 11">Belongs to the complex I NDUFA13 subunit family.</text>
</comment>
<keyword evidence="9 11" id="KW-0496">Mitochondrion</keyword>
<keyword evidence="5 11" id="KW-0812">Transmembrane</keyword>
<accession>A0AAD5U6Z3</accession>
<reference evidence="12" key="1">
    <citation type="submission" date="2020-05" db="EMBL/GenBank/DDBJ databases">
        <title>Phylogenomic resolution of chytrid fungi.</title>
        <authorList>
            <person name="Stajich J.E."/>
            <person name="Amses K."/>
            <person name="Simmons R."/>
            <person name="Seto K."/>
            <person name="Myers J."/>
            <person name="Bonds A."/>
            <person name="Quandt C.A."/>
            <person name="Barry K."/>
            <person name="Liu P."/>
            <person name="Grigoriev I."/>
            <person name="Longcore J.E."/>
            <person name="James T.Y."/>
        </authorList>
    </citation>
    <scope>NUCLEOTIDE SEQUENCE</scope>
    <source>
        <strain evidence="12">JEL0476</strain>
    </source>
</reference>
<dbReference type="Proteomes" id="UP001211065">
    <property type="component" value="Unassembled WGS sequence"/>
</dbReference>
<dbReference type="GO" id="GO:0005743">
    <property type="term" value="C:mitochondrial inner membrane"/>
    <property type="evidence" value="ECO:0007669"/>
    <property type="project" value="UniProtKB-SubCell"/>
</dbReference>
<name>A0AAD5U6Z3_9FUNG</name>
<comment type="caution">
    <text evidence="12">The sequence shown here is derived from an EMBL/GenBank/DDBJ whole genome shotgun (WGS) entry which is preliminary data.</text>
</comment>
<keyword evidence="10 11" id="KW-0472">Membrane</keyword>
<dbReference type="AlphaFoldDB" id="A0AAD5U6Z3"/>
<evidence type="ECO:0000313" key="13">
    <source>
        <dbReference type="Proteomes" id="UP001211065"/>
    </source>
</evidence>
<keyword evidence="7 11" id="KW-0249">Electron transport</keyword>
<organism evidence="12 13">
    <name type="scientific">Clydaea vesicula</name>
    <dbReference type="NCBI Taxonomy" id="447962"/>
    <lineage>
        <taxon>Eukaryota</taxon>
        <taxon>Fungi</taxon>
        <taxon>Fungi incertae sedis</taxon>
        <taxon>Chytridiomycota</taxon>
        <taxon>Chytridiomycota incertae sedis</taxon>
        <taxon>Chytridiomycetes</taxon>
        <taxon>Lobulomycetales</taxon>
        <taxon>Lobulomycetaceae</taxon>
        <taxon>Clydaea</taxon>
    </lineage>
</organism>
<evidence type="ECO:0000256" key="4">
    <source>
        <dbReference type="ARBA" id="ARBA00022660"/>
    </source>
</evidence>
<keyword evidence="4 11" id="KW-0679">Respiratory chain</keyword>
<comment type="function">
    <text evidence="11">Complex I functions in the transfer of electrons from NADH to the respiratory chain. Accessory subunit of the mitochondrial membrane respiratory chain NADH dehydrogenase (Complex I), that is believed not to be involved in catalysis.</text>
</comment>
<evidence type="ECO:0000256" key="6">
    <source>
        <dbReference type="ARBA" id="ARBA00022792"/>
    </source>
</evidence>
<keyword evidence="13" id="KW-1185">Reference proteome</keyword>
<comment type="subcellular location">
    <subcellularLocation>
        <location evidence="1 11">Mitochondrion inner membrane</location>
        <topology evidence="1 11">Single-pass membrane protein</topology>
        <orientation evidence="1 11">Matrix side</orientation>
    </subcellularLocation>
</comment>
<evidence type="ECO:0000256" key="11">
    <source>
        <dbReference type="RuleBase" id="RU368034"/>
    </source>
</evidence>
<dbReference type="PANTHER" id="PTHR12966:SF0">
    <property type="entry name" value="NADH DEHYDROGENASE [UBIQUINONE] 1 ALPHA SUBCOMPLEX SUBUNIT 13"/>
    <property type="match status" value="1"/>
</dbReference>
<dbReference type="GO" id="GO:0045271">
    <property type="term" value="C:respiratory chain complex I"/>
    <property type="evidence" value="ECO:0007669"/>
    <property type="project" value="UniProtKB-UniRule"/>
</dbReference>
<feature type="transmembrane region" description="Helical" evidence="11">
    <location>
        <begin position="32"/>
        <end position="50"/>
    </location>
</feature>
<gene>
    <name evidence="12" type="ORF">HK099_004515</name>
</gene>